<dbReference type="PANTHER" id="PTHR45081">
    <property type="entry name" value="EF HAND FAMILY PROTEIN, PUTATIVE, EXPRESSED-RELATED"/>
    <property type="match status" value="1"/>
</dbReference>
<organism evidence="3 4">
    <name type="scientific">Brassica cretica</name>
    <name type="common">Mustard</name>
    <dbReference type="NCBI Taxonomy" id="69181"/>
    <lineage>
        <taxon>Eukaryota</taxon>
        <taxon>Viridiplantae</taxon>
        <taxon>Streptophyta</taxon>
        <taxon>Embryophyta</taxon>
        <taxon>Tracheophyta</taxon>
        <taxon>Spermatophyta</taxon>
        <taxon>Magnoliopsida</taxon>
        <taxon>eudicotyledons</taxon>
        <taxon>Gunneridae</taxon>
        <taxon>Pentapetalae</taxon>
        <taxon>rosids</taxon>
        <taxon>malvids</taxon>
        <taxon>Brassicales</taxon>
        <taxon>Brassicaceae</taxon>
        <taxon>Brassiceae</taxon>
        <taxon>Brassica</taxon>
    </lineage>
</organism>
<evidence type="ECO:0000256" key="2">
    <source>
        <dbReference type="SAM" id="MobiDB-lite"/>
    </source>
</evidence>
<gene>
    <name evidence="3" type="ORF">DY000_02044429</name>
</gene>
<keyword evidence="4" id="KW-1185">Reference proteome</keyword>
<feature type="repeat" description="TPR" evidence="1">
    <location>
        <begin position="167"/>
        <end position="200"/>
    </location>
</feature>
<feature type="compositionally biased region" description="Gly residues" evidence="2">
    <location>
        <begin position="323"/>
        <end position="332"/>
    </location>
</feature>
<dbReference type="Pfam" id="PF13432">
    <property type="entry name" value="TPR_16"/>
    <property type="match status" value="2"/>
</dbReference>
<dbReference type="PROSITE" id="PS50005">
    <property type="entry name" value="TPR"/>
    <property type="match status" value="3"/>
</dbReference>
<evidence type="ECO:0000256" key="1">
    <source>
        <dbReference type="PROSITE-ProRule" id="PRU00339"/>
    </source>
</evidence>
<proteinExistence type="predicted"/>
<dbReference type="PROSITE" id="PS50293">
    <property type="entry name" value="TPR_REGION"/>
    <property type="match status" value="2"/>
</dbReference>
<dbReference type="EMBL" id="QGKV02000297">
    <property type="protein sequence ID" value="KAF3605073.1"/>
    <property type="molecule type" value="Genomic_DNA"/>
</dbReference>
<dbReference type="SMART" id="SM00028">
    <property type="entry name" value="TPR"/>
    <property type="match status" value="4"/>
</dbReference>
<name>A0ABQ7EPI3_BRACR</name>
<evidence type="ECO:0008006" key="5">
    <source>
        <dbReference type="Google" id="ProtNLM"/>
    </source>
</evidence>
<dbReference type="InterPro" id="IPR011990">
    <property type="entry name" value="TPR-like_helical_dom_sf"/>
</dbReference>
<feature type="region of interest" description="Disordered" evidence="2">
    <location>
        <begin position="312"/>
        <end position="333"/>
    </location>
</feature>
<dbReference type="PANTHER" id="PTHR45081:SF1">
    <property type="entry name" value="EF HAND FAMILY PROTEIN, PUTATIVE, EXPRESSED-RELATED"/>
    <property type="match status" value="1"/>
</dbReference>
<keyword evidence="1" id="KW-0802">TPR repeat</keyword>
<feature type="repeat" description="TPR" evidence="1">
    <location>
        <begin position="235"/>
        <end position="268"/>
    </location>
</feature>
<evidence type="ECO:0000313" key="3">
    <source>
        <dbReference type="EMBL" id="KAF3605073.1"/>
    </source>
</evidence>
<dbReference type="InterPro" id="IPR019734">
    <property type="entry name" value="TPR_rpt"/>
</dbReference>
<comment type="caution">
    <text evidence="3">The sequence shown here is derived from an EMBL/GenBank/DDBJ whole genome shotgun (WGS) entry which is preliminary data.</text>
</comment>
<dbReference type="Proteomes" id="UP000266723">
    <property type="component" value="Unassembled WGS sequence"/>
</dbReference>
<feature type="repeat" description="TPR" evidence="1">
    <location>
        <begin position="201"/>
        <end position="234"/>
    </location>
</feature>
<reference evidence="3 4" key="1">
    <citation type="journal article" date="2020" name="BMC Genomics">
        <title>Intraspecific diversification of the crop wild relative Brassica cretica Lam. using demographic model selection.</title>
        <authorList>
            <person name="Kioukis A."/>
            <person name="Michalopoulou V.A."/>
            <person name="Briers L."/>
            <person name="Pirintsos S."/>
            <person name="Studholme D.J."/>
            <person name="Pavlidis P."/>
            <person name="Sarris P.F."/>
        </authorList>
    </citation>
    <scope>NUCLEOTIDE SEQUENCE [LARGE SCALE GENOMIC DNA]</scope>
    <source>
        <strain evidence="4">cv. PFS-1207/04</strain>
    </source>
</reference>
<sequence>MIKRYTWERRRLTDWFKPEHPDRSLSLFRRVLWKHGVPVAESEGQVVSHLIRDYLPGVQTEVVDGLVLLVRPAKFGLAPVSMVAYLHWWSMVYPHLTNLKWLAKKVNVWLYESSLGENKHYLPPGDLGWPFIGNMPSFLRAFKTSDPDSFARTLVKREAAILCPTHYRALKLLGSALFGVGEYRAAVKALEEAIYLKPDYADAHCDLASSLHSMGEDERAIEVFQRAIDLKPGHVDALYNLGGLYMDLGRFQRASEMYTRVLAVWPNHWRAQLNKAVSLLGAGETEEAKRALKEALKLTNRVELHDAVSHLKHLQKKKKGKKNGNGNGGEGGPFIVVEPSKFKTVGEKTTLRPDLATALQVRAFQKVTRLGKCDVEGLRKEMRDNDVPVSYSGSGGPTKSIRKPNLEEILRRLLISLKPETFQGAIKAINERILSVLDDSGSGRVDMGMFYAVIAPLCGGHSDKRKRVAFEALLWRPVNEGSSQITKTDADKYIKLLRAIYIPSHGMSEMLEVHGEEGGDSSVTVTFNQFLAMFDDPDWGFGIMSTILKLEGNDRNRHGNHVCSVCRYPVIGSRFKEVKARFSLCNQCYSEGKVPPSFKQEEYKFREYGSEAEAMKAKCVCFSGQSHKKPIAA</sequence>
<accession>A0ABQ7EPI3</accession>
<dbReference type="SUPFAM" id="SSF48452">
    <property type="entry name" value="TPR-like"/>
    <property type="match status" value="1"/>
</dbReference>
<dbReference type="Gene3D" id="1.25.40.10">
    <property type="entry name" value="Tetratricopeptide repeat domain"/>
    <property type="match status" value="1"/>
</dbReference>
<feature type="compositionally biased region" description="Basic residues" evidence="2">
    <location>
        <begin position="312"/>
        <end position="322"/>
    </location>
</feature>
<evidence type="ECO:0000313" key="4">
    <source>
        <dbReference type="Proteomes" id="UP000266723"/>
    </source>
</evidence>
<protein>
    <recommendedName>
        <fullName evidence="5">ZZ-type domain-containing protein</fullName>
    </recommendedName>
</protein>